<gene>
    <name evidence="1" type="ORF">SAMCFNEI73_pA0124</name>
</gene>
<geneLocation type="plasmid" evidence="1 2">
    <name>A</name>
</geneLocation>
<protein>
    <submittedName>
        <fullName evidence="1">Uncharacterized protein</fullName>
    </submittedName>
</protein>
<dbReference type="RefSeq" id="WP_064251643.1">
    <property type="nucleotide sequence ID" value="NZ_CP013108.1"/>
</dbReference>
<dbReference type="OrthoDB" id="1354489at2"/>
<keyword evidence="2" id="KW-1185">Reference proteome</keyword>
<dbReference type="Proteomes" id="UP000182306">
    <property type="component" value="Plasmid A"/>
</dbReference>
<sequence>MSGYALFQMWEPFRRSLIDGHLFYVEQARKRLLSQFDDIEAEAEKAAEEWLERSSNRFDPDRHDPGDFYEAANQAGIEFYGLLSDMRDRTRLSVVAGMFHEWDKQLRDWLVREVQHWHRGKGVAQKVWSADFGQIAELLESLGWKVRGQGYHAKLDACRLVVNVYKHGEGKSLDDLQHKYPEYLEAPFSGFSGTVSDMKYRDHTHLRVSDDQFQAFADAIVAFWRGVPENVFDSQIAEVPDWFGKAILNDRAGQRQATKK</sequence>
<evidence type="ECO:0000313" key="1">
    <source>
        <dbReference type="EMBL" id="APG93101.1"/>
    </source>
</evidence>
<reference evidence="1 2" key="1">
    <citation type="submission" date="2015-10" db="EMBL/GenBank/DDBJ databases">
        <title>Genomic differences between typical nodule nitrogen-fixing rhizobial strains and those coming from bean seeds.</title>
        <authorList>
            <person name="Peralta H."/>
            <person name="Aguilar-Vera A."/>
            <person name="Diaz R."/>
            <person name="Mora Y."/>
            <person name="Martinez-Batallar G."/>
            <person name="Salazar E."/>
            <person name="Vargas-Lagunas C."/>
            <person name="Encarnacion S."/>
            <person name="Girard L."/>
            <person name="Mora J."/>
        </authorList>
    </citation>
    <scope>NUCLEOTIDE SEQUENCE [LARGE SCALE GENOMIC DNA]</scope>
    <source>
        <strain evidence="1 2">CFNEI 73</strain>
        <plasmid evidence="1 2">A</plasmid>
    </source>
</reference>
<dbReference type="KEGG" id="same:SAMCFNEI73_pA0124"/>
<name>A0A1L3LSN4_9HYPH</name>
<evidence type="ECO:0000313" key="2">
    <source>
        <dbReference type="Proteomes" id="UP000182306"/>
    </source>
</evidence>
<keyword evidence="1" id="KW-0614">Plasmid</keyword>
<dbReference type="AlphaFoldDB" id="A0A1L3LSN4"/>
<accession>A0A1L3LSN4</accession>
<organism evidence="1 2">
    <name type="scientific">Sinorhizobium americanum</name>
    <dbReference type="NCBI Taxonomy" id="194963"/>
    <lineage>
        <taxon>Bacteria</taxon>
        <taxon>Pseudomonadati</taxon>
        <taxon>Pseudomonadota</taxon>
        <taxon>Alphaproteobacteria</taxon>
        <taxon>Hyphomicrobiales</taxon>
        <taxon>Rhizobiaceae</taxon>
        <taxon>Sinorhizobium/Ensifer group</taxon>
        <taxon>Sinorhizobium</taxon>
    </lineage>
</organism>
<proteinExistence type="predicted"/>
<dbReference type="EMBL" id="CP013108">
    <property type="protein sequence ID" value="APG93101.1"/>
    <property type="molecule type" value="Genomic_DNA"/>
</dbReference>